<comment type="caution">
    <text evidence="1">The sequence shown here is derived from an EMBL/GenBank/DDBJ whole genome shotgun (WGS) entry which is preliminary data.</text>
</comment>
<proteinExistence type="predicted"/>
<keyword evidence="2" id="KW-1185">Reference proteome</keyword>
<evidence type="ECO:0000313" key="2">
    <source>
        <dbReference type="Proteomes" id="UP000617340"/>
    </source>
</evidence>
<gene>
    <name evidence="1" type="ORF">HZH68_009252</name>
</gene>
<organism evidence="1 2">
    <name type="scientific">Vespula germanica</name>
    <name type="common">German yellow jacket</name>
    <name type="synonym">Paravespula germanica</name>
    <dbReference type="NCBI Taxonomy" id="30212"/>
    <lineage>
        <taxon>Eukaryota</taxon>
        <taxon>Metazoa</taxon>
        <taxon>Ecdysozoa</taxon>
        <taxon>Arthropoda</taxon>
        <taxon>Hexapoda</taxon>
        <taxon>Insecta</taxon>
        <taxon>Pterygota</taxon>
        <taxon>Neoptera</taxon>
        <taxon>Endopterygota</taxon>
        <taxon>Hymenoptera</taxon>
        <taxon>Apocrita</taxon>
        <taxon>Aculeata</taxon>
        <taxon>Vespoidea</taxon>
        <taxon>Vespidae</taxon>
        <taxon>Vespinae</taxon>
        <taxon>Vespula</taxon>
    </lineage>
</organism>
<dbReference type="Proteomes" id="UP000617340">
    <property type="component" value="Unassembled WGS sequence"/>
</dbReference>
<reference evidence="1" key="1">
    <citation type="journal article" date="2020" name="G3 (Bethesda)">
        <title>High-Quality Assemblies for Three Invasive Social Wasps from the &lt;i&gt;Vespula&lt;/i&gt; Genus.</title>
        <authorList>
            <person name="Harrop T.W.R."/>
            <person name="Guhlin J."/>
            <person name="McLaughlin G.M."/>
            <person name="Permina E."/>
            <person name="Stockwell P."/>
            <person name="Gilligan J."/>
            <person name="Le Lec M.F."/>
            <person name="Gruber M.A.M."/>
            <person name="Quinn O."/>
            <person name="Lovegrove M."/>
            <person name="Duncan E.J."/>
            <person name="Remnant E.J."/>
            <person name="Van Eeckhoven J."/>
            <person name="Graham B."/>
            <person name="Knapp R.A."/>
            <person name="Langford K.W."/>
            <person name="Kronenberg Z."/>
            <person name="Press M.O."/>
            <person name="Eacker S.M."/>
            <person name="Wilson-Rankin E.E."/>
            <person name="Purcell J."/>
            <person name="Lester P.J."/>
            <person name="Dearden P.K."/>
        </authorList>
    </citation>
    <scope>NUCLEOTIDE SEQUENCE</scope>
    <source>
        <strain evidence="1">Linc-1</strain>
    </source>
</reference>
<evidence type="ECO:0000313" key="1">
    <source>
        <dbReference type="EMBL" id="KAF7395202.1"/>
    </source>
</evidence>
<name>A0A834JWY2_VESGE</name>
<accession>A0A834JWY2</accession>
<dbReference type="EMBL" id="JACSDZ010000009">
    <property type="protein sequence ID" value="KAF7395202.1"/>
    <property type="molecule type" value="Genomic_DNA"/>
</dbReference>
<dbReference type="AlphaFoldDB" id="A0A834JWY2"/>
<sequence length="115" mass="13245">MDEEVDASTKLPFIKSFSCPSTFLVGEDVNRGGLVQVRYTREIVSFQYVEQQTFTYLRPKVDLVDDDVNSRLPDESPLNDKGKETDWSKERVFSIAAFSPIELYMGMYSSSDRRQ</sequence>
<protein>
    <submittedName>
        <fullName evidence="1">Uncharacterized protein</fullName>
    </submittedName>
</protein>